<keyword evidence="4" id="KW-1185">Reference proteome</keyword>
<evidence type="ECO:0000259" key="1">
    <source>
        <dbReference type="Pfam" id="PF03551"/>
    </source>
</evidence>
<dbReference type="InterPro" id="IPR018309">
    <property type="entry name" value="Tscrpt_reg_PadR_C"/>
</dbReference>
<dbReference type="Gene3D" id="6.10.140.190">
    <property type="match status" value="1"/>
</dbReference>
<dbReference type="SUPFAM" id="SSF46785">
    <property type="entry name" value="Winged helix' DNA-binding domain"/>
    <property type="match status" value="1"/>
</dbReference>
<reference evidence="3" key="1">
    <citation type="submission" date="2021-08" db="EMBL/GenBank/DDBJ databases">
        <title>Comparative analyses of Brucepasteria parasyntrophica and Teretinema zuelzerae.</title>
        <authorList>
            <person name="Song Y."/>
            <person name="Brune A."/>
        </authorList>
    </citation>
    <scope>NUCLEOTIDE SEQUENCE</scope>
    <source>
        <strain evidence="3">DSM 1903</strain>
    </source>
</reference>
<organism evidence="3 4">
    <name type="scientific">Teretinema zuelzerae</name>
    <dbReference type="NCBI Taxonomy" id="156"/>
    <lineage>
        <taxon>Bacteria</taxon>
        <taxon>Pseudomonadati</taxon>
        <taxon>Spirochaetota</taxon>
        <taxon>Spirochaetia</taxon>
        <taxon>Spirochaetales</taxon>
        <taxon>Treponemataceae</taxon>
        <taxon>Teretinema</taxon>
    </lineage>
</organism>
<feature type="domain" description="Transcription regulator PadR C-terminal" evidence="2">
    <location>
        <begin position="95"/>
        <end position="178"/>
    </location>
</feature>
<dbReference type="PANTHER" id="PTHR43252:SF2">
    <property type="entry name" value="TRANSCRIPTION REGULATOR, PADR-LIKE FAMILY"/>
    <property type="match status" value="1"/>
</dbReference>
<gene>
    <name evidence="3" type="ORF">K7J14_03705</name>
</gene>
<protein>
    <submittedName>
        <fullName evidence="3">PadR family transcriptional regulator</fullName>
    </submittedName>
</protein>
<dbReference type="RefSeq" id="WP_230753264.1">
    <property type="nucleotide sequence ID" value="NZ_JAINWA010000001.1"/>
</dbReference>
<feature type="domain" description="Transcription regulator PadR N-terminal" evidence="1">
    <location>
        <begin position="7"/>
        <end position="80"/>
    </location>
</feature>
<dbReference type="Pfam" id="PF03551">
    <property type="entry name" value="PadR"/>
    <property type="match status" value="1"/>
</dbReference>
<dbReference type="InterPro" id="IPR005149">
    <property type="entry name" value="Tscrpt_reg_PadR_N"/>
</dbReference>
<dbReference type="EMBL" id="JAINWA010000001">
    <property type="protein sequence ID" value="MCD1653804.1"/>
    <property type="molecule type" value="Genomic_DNA"/>
</dbReference>
<accession>A0AAE3JKB8</accession>
<dbReference type="Gene3D" id="1.10.10.10">
    <property type="entry name" value="Winged helix-like DNA-binding domain superfamily/Winged helix DNA-binding domain"/>
    <property type="match status" value="1"/>
</dbReference>
<dbReference type="InterPro" id="IPR036390">
    <property type="entry name" value="WH_DNA-bd_sf"/>
</dbReference>
<dbReference type="Proteomes" id="UP001198163">
    <property type="component" value="Unassembled WGS sequence"/>
</dbReference>
<dbReference type="PANTHER" id="PTHR43252">
    <property type="entry name" value="TRANSCRIPTIONAL REGULATOR YQJI"/>
    <property type="match status" value="1"/>
</dbReference>
<dbReference type="InterPro" id="IPR036388">
    <property type="entry name" value="WH-like_DNA-bd_sf"/>
</dbReference>
<proteinExistence type="predicted"/>
<sequence length="179" mass="20997">MSLKHGLLGLLDYGSMTGYDLCKAFDDSLAFFWQATRSQVYRELTAMEKNKWLESDLVIQTGKPNRKVYKLTKEGREELDRWLATPAGMEDLESRSAFLMRLFFSSRLNPRQTMENLGRYRELCKGALRTLEEGDEIEEYSKEVSDPRAALYWKLTQDFGKEYYGMCVRWAEESIRILQ</sequence>
<evidence type="ECO:0000259" key="2">
    <source>
        <dbReference type="Pfam" id="PF10400"/>
    </source>
</evidence>
<comment type="caution">
    <text evidence="3">The sequence shown here is derived from an EMBL/GenBank/DDBJ whole genome shotgun (WGS) entry which is preliminary data.</text>
</comment>
<name>A0AAE3JKB8_9SPIR</name>
<dbReference type="AlphaFoldDB" id="A0AAE3JKB8"/>
<dbReference type="Pfam" id="PF10400">
    <property type="entry name" value="Vir_act_alpha_C"/>
    <property type="match status" value="1"/>
</dbReference>
<evidence type="ECO:0000313" key="4">
    <source>
        <dbReference type="Proteomes" id="UP001198163"/>
    </source>
</evidence>
<evidence type="ECO:0000313" key="3">
    <source>
        <dbReference type="EMBL" id="MCD1653804.1"/>
    </source>
</evidence>